<dbReference type="EMBL" id="AHKC01019988">
    <property type="protein sequence ID" value="EKF26728.1"/>
    <property type="molecule type" value="Genomic_DNA"/>
</dbReference>
<comment type="caution">
    <text evidence="2">The sequence shown here is derived from an EMBL/GenBank/DDBJ whole genome shotgun (WGS) entry which is preliminary data.</text>
</comment>
<name>K2LVI1_TRYCR</name>
<feature type="signal peptide" evidence="1">
    <location>
        <begin position="1"/>
        <end position="19"/>
    </location>
</feature>
<dbReference type="Proteomes" id="UP000007350">
    <property type="component" value="Unassembled WGS sequence"/>
</dbReference>
<sequence>MFVVGAVLAALAGARTSRALPEHSRGTTRCEGTWYCSADHRIYLGKHEGRQPKRISECCSKLARMHSLYFVTGQCDGAPCACCLRSHGHVLNWSASFCEKSHVCQRGRETRLAVAGVLPGGALECRVPRVGRLPGWGRLPGIAPRLLLNAVVIVDGEFLVGERECVPPCDFWQWARVECRMCFCLTDVVLWDFISRYSVVQQGTE</sequence>
<evidence type="ECO:0000313" key="2">
    <source>
        <dbReference type="EMBL" id="EKF26728.1"/>
    </source>
</evidence>
<keyword evidence="3" id="KW-1185">Reference proteome</keyword>
<feature type="chain" id="PRO_5003860836" evidence="1">
    <location>
        <begin position="20"/>
        <end position="205"/>
    </location>
</feature>
<reference evidence="2 3" key="1">
    <citation type="journal article" date="2012" name="BMC Genomics">
        <title>Comparative genomic analysis of human infective Trypanosoma cruzi lineages with the bat-restricted subspecies T. cruzi marinkellei.</title>
        <authorList>
            <person name="Franzen O."/>
            <person name="Talavera-Lopez C."/>
            <person name="Ochaya S."/>
            <person name="Butler C.E."/>
            <person name="Messenger L.A."/>
            <person name="Lewis M.D."/>
            <person name="Llewellyn M.S."/>
            <person name="Marinkelle C.J."/>
            <person name="Tyler K.M."/>
            <person name="Miles M.A."/>
            <person name="Andersson B."/>
        </authorList>
    </citation>
    <scope>NUCLEOTIDE SEQUENCE [LARGE SCALE GENOMIC DNA]</scope>
    <source>
        <strain evidence="2 3">B7</strain>
    </source>
</reference>
<protein>
    <submittedName>
        <fullName evidence="2">Trans-sialidase, putative</fullName>
    </submittedName>
</protein>
<keyword evidence="1" id="KW-0732">Signal</keyword>
<dbReference type="OrthoDB" id="10353216at2759"/>
<gene>
    <name evidence="2" type="ORF">MOQ_009570</name>
</gene>
<evidence type="ECO:0000256" key="1">
    <source>
        <dbReference type="SAM" id="SignalP"/>
    </source>
</evidence>
<evidence type="ECO:0000313" key="3">
    <source>
        <dbReference type="Proteomes" id="UP000007350"/>
    </source>
</evidence>
<organism evidence="2 3">
    <name type="scientific">Trypanosoma cruzi marinkellei</name>
    <dbReference type="NCBI Taxonomy" id="85056"/>
    <lineage>
        <taxon>Eukaryota</taxon>
        <taxon>Discoba</taxon>
        <taxon>Euglenozoa</taxon>
        <taxon>Kinetoplastea</taxon>
        <taxon>Metakinetoplastina</taxon>
        <taxon>Trypanosomatida</taxon>
        <taxon>Trypanosomatidae</taxon>
        <taxon>Trypanosoma</taxon>
        <taxon>Schizotrypanum</taxon>
    </lineage>
</organism>
<accession>K2LVI1</accession>
<proteinExistence type="predicted"/>
<dbReference type="AlphaFoldDB" id="K2LVI1"/>
<feature type="non-terminal residue" evidence="2">
    <location>
        <position position="205"/>
    </location>
</feature>